<proteinExistence type="predicted"/>
<dbReference type="Proteomes" id="UP000321523">
    <property type="component" value="Unassembled WGS sequence"/>
</dbReference>
<evidence type="ECO:0000313" key="2">
    <source>
        <dbReference type="EMBL" id="GEO39182.1"/>
    </source>
</evidence>
<accession>A0A512DRR7</accession>
<evidence type="ECO:0008006" key="4">
    <source>
        <dbReference type="Google" id="ProtNLM"/>
    </source>
</evidence>
<comment type="caution">
    <text evidence="2">The sequence shown here is derived from an EMBL/GenBank/DDBJ whole genome shotgun (WGS) entry which is preliminary data.</text>
</comment>
<dbReference type="EMBL" id="BJYZ01000014">
    <property type="protein sequence ID" value="GEO39182.1"/>
    <property type="molecule type" value="Genomic_DNA"/>
</dbReference>
<name>A0A512DRR7_9PROT</name>
<feature type="signal peptide" evidence="1">
    <location>
        <begin position="1"/>
        <end position="25"/>
    </location>
</feature>
<keyword evidence="1" id="KW-0732">Signal</keyword>
<dbReference type="AlphaFoldDB" id="A0A512DRR7"/>
<dbReference type="RefSeq" id="WP_044432628.1">
    <property type="nucleotide sequence ID" value="NZ_BJYZ01000014.1"/>
</dbReference>
<keyword evidence="3" id="KW-1185">Reference proteome</keyword>
<protein>
    <recommendedName>
        <fullName evidence="4">SH3b domain-containing protein</fullName>
    </recommendedName>
</protein>
<gene>
    <name evidence="2" type="ORF">SAE02_33300</name>
</gene>
<organism evidence="2 3">
    <name type="scientific">Skermanella aerolata</name>
    <dbReference type="NCBI Taxonomy" id="393310"/>
    <lineage>
        <taxon>Bacteria</taxon>
        <taxon>Pseudomonadati</taxon>
        <taxon>Pseudomonadota</taxon>
        <taxon>Alphaproteobacteria</taxon>
        <taxon>Rhodospirillales</taxon>
        <taxon>Azospirillaceae</taxon>
        <taxon>Skermanella</taxon>
    </lineage>
</organism>
<evidence type="ECO:0000256" key="1">
    <source>
        <dbReference type="SAM" id="SignalP"/>
    </source>
</evidence>
<dbReference type="OrthoDB" id="7298446at2"/>
<sequence length="290" mass="31036">MQNLPKPLVLLCLVLAVTLGWPAVAPAPAAAQGGPNLGKPQTGETILNRDVDVLVSASADSRVVMSLPKGKVVAAFGTPRRMPSWTQIGLGGRDIGYVPSDSLDSIFIAREVSGRAAVVGRQRWTFPNGVLRGTHVLTEPAAGMEIRDGKKREAKLERGAVLGLLDVQDGKARLSSDSIASITLPPERLAPIIGVHDYDFSGSGPARNFYAARIGDYLTPVEAEHAWTDFIAAAGQQYAPYTRFIYPVIGRSAVTFALAFGPLDRQGVNNMCVALAQRMLDCWVVEVQAF</sequence>
<feature type="chain" id="PRO_5021841266" description="SH3b domain-containing protein" evidence="1">
    <location>
        <begin position="26"/>
        <end position="290"/>
    </location>
</feature>
<reference evidence="2 3" key="1">
    <citation type="submission" date="2019-07" db="EMBL/GenBank/DDBJ databases">
        <title>Whole genome shotgun sequence of Skermanella aerolata NBRC 106429.</title>
        <authorList>
            <person name="Hosoyama A."/>
            <person name="Uohara A."/>
            <person name="Ohji S."/>
            <person name="Ichikawa N."/>
        </authorList>
    </citation>
    <scope>NUCLEOTIDE SEQUENCE [LARGE SCALE GENOMIC DNA]</scope>
    <source>
        <strain evidence="2 3">NBRC 106429</strain>
    </source>
</reference>
<evidence type="ECO:0000313" key="3">
    <source>
        <dbReference type="Proteomes" id="UP000321523"/>
    </source>
</evidence>